<dbReference type="InterPro" id="IPR036086">
    <property type="entry name" value="ParB/Sulfiredoxin_sf"/>
</dbReference>
<feature type="coiled-coil region" evidence="1">
    <location>
        <begin position="301"/>
        <end position="328"/>
    </location>
</feature>
<evidence type="ECO:0000313" key="5">
    <source>
        <dbReference type="Proteomes" id="UP001354989"/>
    </source>
</evidence>
<geneLocation type="plasmid" evidence="4 5">
    <name>pPP5</name>
</geneLocation>
<keyword evidence="4" id="KW-0614">Plasmid</keyword>
<keyword evidence="5" id="KW-1185">Reference proteome</keyword>
<dbReference type="EMBL" id="AP025297">
    <property type="protein sequence ID" value="BDD01960.1"/>
    <property type="molecule type" value="Genomic_DNA"/>
</dbReference>
<sequence>MAKIPNRPLRPNRPNGSGAISHPSVTNKAIQQENLLQEKIKLSNPNTIETIASIEKYIAPLSDNEFDLLLESVRANGVYDPLKVWSFDDKQILIDGHHRRKAAIEAGTKLVPVVEIQGLDNIDDVQEWMLKNQLGRRNINIVFASFLRGRRYAEELKKETQEAAKVISAMFSVTDRTLRNDKMLYVAIDFLSKKDAAYMHILLHPETVDKAELDERSQKIADMGIGQLRTLGKLLAEDDEFNFDQWLTVQSPMTSKATTKSGKAKTSSVIPVFDKFVKTFERPAKAFTDKSFLKALKQASIEDRQTVIEQAEKQLKEMESLLNHLKEQF</sequence>
<name>A0ABM7VLW7_9BACT</name>
<evidence type="ECO:0000313" key="4">
    <source>
        <dbReference type="EMBL" id="BDD01960.1"/>
    </source>
</evidence>
<dbReference type="SUPFAM" id="SSF110849">
    <property type="entry name" value="ParB/Sulfiredoxin"/>
    <property type="match status" value="1"/>
</dbReference>
<dbReference type="Proteomes" id="UP001354989">
    <property type="component" value="Plasmid pPP5"/>
</dbReference>
<dbReference type="Pfam" id="PF02195">
    <property type="entry name" value="ParB_N"/>
    <property type="match status" value="1"/>
</dbReference>
<feature type="region of interest" description="Disordered" evidence="2">
    <location>
        <begin position="1"/>
        <end position="24"/>
    </location>
</feature>
<dbReference type="InterPro" id="IPR003115">
    <property type="entry name" value="ParB_N"/>
</dbReference>
<evidence type="ECO:0000256" key="1">
    <source>
        <dbReference type="SAM" id="Coils"/>
    </source>
</evidence>
<proteinExistence type="predicted"/>
<evidence type="ECO:0000259" key="3">
    <source>
        <dbReference type="SMART" id="SM00470"/>
    </source>
</evidence>
<organism evidence="4 5">
    <name type="scientific">Persicobacter psychrovividus</name>
    <dbReference type="NCBI Taxonomy" id="387638"/>
    <lineage>
        <taxon>Bacteria</taxon>
        <taxon>Pseudomonadati</taxon>
        <taxon>Bacteroidota</taxon>
        <taxon>Cytophagia</taxon>
        <taxon>Cytophagales</taxon>
        <taxon>Persicobacteraceae</taxon>
        <taxon>Persicobacter</taxon>
    </lineage>
</organism>
<feature type="compositionally biased region" description="Low complexity" evidence="2">
    <location>
        <begin position="1"/>
        <end position="15"/>
    </location>
</feature>
<feature type="domain" description="ParB-like N-terminal" evidence="3">
    <location>
        <begin position="47"/>
        <end position="134"/>
    </location>
</feature>
<reference evidence="4 5" key="1">
    <citation type="submission" date="2021-12" db="EMBL/GenBank/DDBJ databases">
        <title>Genome sequencing of bacteria with rrn-lacking chromosome and rrn-plasmid.</title>
        <authorList>
            <person name="Anda M."/>
            <person name="Iwasaki W."/>
        </authorList>
    </citation>
    <scope>NUCLEOTIDE SEQUENCE [LARGE SCALE GENOMIC DNA]</scope>
    <source>
        <strain evidence="4 5">NBRC 101262</strain>
        <plasmid evidence="4 5">pPP5</plasmid>
    </source>
</reference>
<gene>
    <name evidence="4" type="ORF">PEPS_42400</name>
</gene>
<protein>
    <recommendedName>
        <fullName evidence="3">ParB-like N-terminal domain-containing protein</fullName>
    </recommendedName>
</protein>
<keyword evidence="1" id="KW-0175">Coiled coil</keyword>
<dbReference type="RefSeq" id="WP_338399256.1">
    <property type="nucleotide sequence ID" value="NZ_AP025297.1"/>
</dbReference>
<evidence type="ECO:0000256" key="2">
    <source>
        <dbReference type="SAM" id="MobiDB-lite"/>
    </source>
</evidence>
<accession>A0ABM7VLW7</accession>
<dbReference type="SMART" id="SM00470">
    <property type="entry name" value="ParB"/>
    <property type="match status" value="1"/>
</dbReference>
<dbReference type="Gene3D" id="3.90.1530.10">
    <property type="entry name" value="Conserved hypothetical protein from pyrococcus furiosus pfu- 392566-001, ParB domain"/>
    <property type="match status" value="1"/>
</dbReference>